<evidence type="ECO:0000313" key="3">
    <source>
        <dbReference type="EMBL" id="NID13084.1"/>
    </source>
</evidence>
<dbReference type="Pfam" id="PF04892">
    <property type="entry name" value="VanZ"/>
    <property type="match status" value="1"/>
</dbReference>
<keyword evidence="4" id="KW-1185">Reference proteome</keyword>
<dbReference type="PROSITE" id="PS51257">
    <property type="entry name" value="PROKAR_LIPOPROTEIN"/>
    <property type="match status" value="1"/>
</dbReference>
<evidence type="ECO:0000259" key="2">
    <source>
        <dbReference type="Pfam" id="PF04892"/>
    </source>
</evidence>
<evidence type="ECO:0000256" key="1">
    <source>
        <dbReference type="SAM" id="Phobius"/>
    </source>
</evidence>
<keyword evidence="1" id="KW-0472">Membrane</keyword>
<dbReference type="EMBL" id="WAEL01000010">
    <property type="protein sequence ID" value="NID13084.1"/>
    <property type="molecule type" value="Genomic_DNA"/>
</dbReference>
<feature type="transmembrane region" description="Helical" evidence="1">
    <location>
        <begin position="66"/>
        <end position="84"/>
    </location>
</feature>
<feature type="transmembrane region" description="Helical" evidence="1">
    <location>
        <begin position="96"/>
        <end position="114"/>
    </location>
</feature>
<feature type="transmembrane region" description="Helical" evidence="1">
    <location>
        <begin position="43"/>
        <end position="59"/>
    </location>
</feature>
<reference evidence="4" key="1">
    <citation type="submission" date="2019-09" db="EMBL/GenBank/DDBJ databases">
        <authorList>
            <person name="Jung D.-H."/>
        </authorList>
    </citation>
    <scope>NUCLEOTIDE SEQUENCE [LARGE SCALE GENOMIC DNA]</scope>
    <source>
        <strain evidence="4">JA-25</strain>
    </source>
</reference>
<dbReference type="Proteomes" id="UP000606008">
    <property type="component" value="Unassembled WGS sequence"/>
</dbReference>
<gene>
    <name evidence="3" type="ORF">F7231_23125</name>
</gene>
<sequence length="122" mass="13679">MIRYLFNPLLLRLAAIGWSITISIGCFWPSSQLPDLSHNRDKYLHAVIFLLFTLLWRLAGWSAGRTLLVGLAYAGAIELIQALIPAIHRSGDWLDFWVDGLGVLIGLLLSNPLLRLARLQES</sequence>
<name>A0ABX0QLB9_9BACT</name>
<organism evidence="3 4">
    <name type="scientific">Fibrivirga algicola</name>
    <dbReference type="NCBI Taxonomy" id="2950420"/>
    <lineage>
        <taxon>Bacteria</taxon>
        <taxon>Pseudomonadati</taxon>
        <taxon>Bacteroidota</taxon>
        <taxon>Cytophagia</taxon>
        <taxon>Cytophagales</taxon>
        <taxon>Spirosomataceae</taxon>
        <taxon>Fibrivirga</taxon>
    </lineage>
</organism>
<accession>A0ABX0QLB9</accession>
<dbReference type="InterPro" id="IPR006976">
    <property type="entry name" value="VanZ-like"/>
</dbReference>
<evidence type="ECO:0000313" key="4">
    <source>
        <dbReference type="Proteomes" id="UP000606008"/>
    </source>
</evidence>
<reference evidence="4" key="2">
    <citation type="submission" date="2023-07" db="EMBL/GenBank/DDBJ databases">
        <authorList>
            <person name="Jung D.-H."/>
        </authorList>
    </citation>
    <scope>NUCLEOTIDE SEQUENCE [LARGE SCALE GENOMIC DNA]</scope>
    <source>
        <strain evidence="4">JA-25</strain>
    </source>
</reference>
<protein>
    <submittedName>
        <fullName evidence="3">VanZ family protein</fullName>
    </submittedName>
</protein>
<dbReference type="RefSeq" id="WP_166693721.1">
    <property type="nucleotide sequence ID" value="NZ_WAEL01000010.1"/>
</dbReference>
<comment type="caution">
    <text evidence="3">The sequence shown here is derived from an EMBL/GenBank/DDBJ whole genome shotgun (WGS) entry which is preliminary data.</text>
</comment>
<keyword evidence="1" id="KW-1133">Transmembrane helix</keyword>
<feature type="transmembrane region" description="Helical" evidence="1">
    <location>
        <begin position="9"/>
        <end position="31"/>
    </location>
</feature>
<feature type="domain" description="VanZ-like" evidence="2">
    <location>
        <begin position="43"/>
        <end position="110"/>
    </location>
</feature>
<proteinExistence type="predicted"/>
<keyword evidence="1" id="KW-0812">Transmembrane</keyword>